<dbReference type="RefSeq" id="XP_002288342.1">
    <property type="nucleotide sequence ID" value="XM_002288306.1"/>
</dbReference>
<keyword evidence="2" id="KW-0472">Membrane</keyword>
<dbReference type="InParanoid" id="B8BXW4"/>
<name>B8BXW4_THAPS</name>
<dbReference type="EMBL" id="CM000640">
    <property type="protein sequence ID" value="EED93778.1"/>
    <property type="molecule type" value="Genomic_DNA"/>
</dbReference>
<feature type="compositionally biased region" description="Basic residues" evidence="1">
    <location>
        <begin position="7"/>
        <end position="19"/>
    </location>
</feature>
<dbReference type="Gene3D" id="3.40.50.150">
    <property type="entry name" value="Vaccinia Virus protein VP39"/>
    <property type="match status" value="1"/>
</dbReference>
<dbReference type="KEGG" id="tps:THAPSDRAFT_21769"/>
<dbReference type="GO" id="GO:0008171">
    <property type="term" value="F:O-methyltransferase activity"/>
    <property type="evidence" value="ECO:0000318"/>
    <property type="project" value="GO_Central"/>
</dbReference>
<dbReference type="Pfam" id="PF05050">
    <property type="entry name" value="Methyltransf_21"/>
    <property type="match status" value="1"/>
</dbReference>
<keyword evidence="2" id="KW-1133">Transmembrane helix</keyword>
<dbReference type="eggNOG" id="ENOG502RZDN">
    <property type="taxonomic scope" value="Eukaryota"/>
</dbReference>
<dbReference type="InterPro" id="IPR029063">
    <property type="entry name" value="SAM-dependent_MTases_sf"/>
</dbReference>
<feature type="region of interest" description="Disordered" evidence="1">
    <location>
        <begin position="768"/>
        <end position="794"/>
    </location>
</feature>
<accession>B8BXW4</accession>
<dbReference type="GeneID" id="7451668"/>
<feature type="region of interest" description="Disordered" evidence="1">
    <location>
        <begin position="512"/>
        <end position="550"/>
    </location>
</feature>
<feature type="transmembrane region" description="Helical" evidence="2">
    <location>
        <begin position="167"/>
        <end position="185"/>
    </location>
</feature>
<dbReference type="InterPro" id="IPR006342">
    <property type="entry name" value="FkbM_mtfrase"/>
</dbReference>
<evidence type="ECO:0000256" key="2">
    <source>
        <dbReference type="SAM" id="Phobius"/>
    </source>
</evidence>
<dbReference type="HOGENOM" id="CLU_260825_0_0_1"/>
<evidence type="ECO:0000313" key="4">
    <source>
        <dbReference type="EMBL" id="EED93778.1"/>
    </source>
</evidence>
<proteinExistence type="predicted"/>
<dbReference type="PANTHER" id="PTHR34203">
    <property type="entry name" value="METHYLTRANSFERASE, FKBM FAMILY PROTEIN"/>
    <property type="match status" value="1"/>
</dbReference>
<dbReference type="NCBIfam" id="TIGR01444">
    <property type="entry name" value="fkbM_fam"/>
    <property type="match status" value="1"/>
</dbReference>
<feature type="region of interest" description="Disordered" evidence="1">
    <location>
        <begin position="1"/>
        <end position="37"/>
    </location>
</feature>
<keyword evidence="5" id="KW-1185">Reference proteome</keyword>
<keyword evidence="2" id="KW-0812">Transmembrane</keyword>
<evidence type="ECO:0000259" key="3">
    <source>
        <dbReference type="Pfam" id="PF05050"/>
    </source>
</evidence>
<sequence>MSLHHNERYRRSHHNKRSTHSSERQPTSKHVASHPREESLDGLLLAKGGGEDAVVAWCAVGFGGAHGYFGVVYCHFLLLLLWALASVSHRGRCSWCTTARQVAGAKWGSMQLVTRKIYIVSDLDTFTQPPDFLSASHKHISAAALTGGIVAVHTSRHCRVMFNTWKLFIWWCSLALSSLALTLAWTPSSSLSSHHASTGLRRGVIGGRRLLSTMTSSEEKQEEEKQRQQQKPVLECQFCRQPFKSRNALFRHLKGEDEDGYDCFVAASKLGGMEAPPSEKEVSLTAVFRYGYLVNENSSTELNTSTDVESNEGYNDVVANMIHQAFVDIVNERLLVGENGTITTSALSSSTAAKLRQPSLRQDEGVLGATAEVFSFNYKLSVPFSSTSGAALKKWKEYSSSDAILEDMQSRLSSNSIQIQLHHMDAITPRSFKFYGERGCSQRVYRYLLPLEWLRFGEKYDSDSDAQLLQWAKGIAAKSLSPSTHRPRKSKSSLAAPECILKLKSALRSAESRTIANRRTRRQEARNSDEETSDGENVIESETPIDQSTDIVLTNTGPIRLAPGRFGLLWRKERRCWSNFAHPALRGMASSPGSETSWRTLDRAHIVGFVDRGISEGEDQESGIQNIHAILEFTGDGFLLGQIPRIISTIIAMTNGWLPSTFFDVATRPDIYIAAPPMVPLAGRMYFHSPRYHFHELTAKGSDGATGFEGTINADLKKENEWEVGLRSSVLDRSSQAKAKDEDWLLELRDTITPTILKQLETIAKSVSTTTKEKDNAASSSEIDSDLDHGTDDDAPSVAYTNTLNLLRDVVANGWPATSIARSRVIRTPSSSTGSSDRAILATKKGSVASTFPGVTLSAGSFTVVNEDKWKSEDGIPLGNTLFPELSRSVFLLEQAIIDATTPPIPSADGMHRQDLSRRTISTHCAVNRNAQFTPHVDSGRGAGQSVSMILGLGNYAGGEIIVEGTEYDIRYNALEFDGWKQLHWTAPFSGERFSLVWFTPDMKEQLDSSQPTDTNNDEDEQANILVDEHSKVLPYLPPLKFRPHSTDALVINELLDREKGCAYTMQSSVPFSFTLDDHNCVLDIGAHIGVFSRYALEMGCNHVISYEPEPSNFELLTYNLGTIDSLTDAPHPTIELHRAAVAQGNAASGTLVRARNQNNGRLNTWRHSLSEHSQYVDRSTKLPSDTQKGLLERFDVQCVPFFSEDGRQGALVPGVTFVKLDNEGSEIDILLSPKASERSSWLDITQLVVEWSFTKERRVDVFHQMIQNLREAGFEVFYEGMGSWWDGAGILWPFPNDIVVFASIRDGEC</sequence>
<feature type="transmembrane region" description="Helical" evidence="2">
    <location>
        <begin position="54"/>
        <end position="82"/>
    </location>
</feature>
<evidence type="ECO:0000256" key="1">
    <source>
        <dbReference type="SAM" id="MobiDB-lite"/>
    </source>
</evidence>
<evidence type="ECO:0000313" key="5">
    <source>
        <dbReference type="Proteomes" id="UP000001449"/>
    </source>
</evidence>
<reference evidence="4 5" key="1">
    <citation type="journal article" date="2004" name="Science">
        <title>The genome of the diatom Thalassiosira pseudonana: ecology, evolution, and metabolism.</title>
        <authorList>
            <person name="Armbrust E.V."/>
            <person name="Berges J.A."/>
            <person name="Bowler C."/>
            <person name="Green B.R."/>
            <person name="Martinez D."/>
            <person name="Putnam N.H."/>
            <person name="Zhou S."/>
            <person name="Allen A.E."/>
            <person name="Apt K.E."/>
            <person name="Bechner M."/>
            <person name="Brzezinski M.A."/>
            <person name="Chaal B.K."/>
            <person name="Chiovitti A."/>
            <person name="Davis A.K."/>
            <person name="Demarest M.S."/>
            <person name="Detter J.C."/>
            <person name="Glavina T."/>
            <person name="Goodstein D."/>
            <person name="Hadi M.Z."/>
            <person name="Hellsten U."/>
            <person name="Hildebrand M."/>
            <person name="Jenkins B.D."/>
            <person name="Jurka J."/>
            <person name="Kapitonov V.V."/>
            <person name="Kroger N."/>
            <person name="Lau W.W."/>
            <person name="Lane T.W."/>
            <person name="Larimer F.W."/>
            <person name="Lippmeier J.C."/>
            <person name="Lucas S."/>
            <person name="Medina M."/>
            <person name="Montsant A."/>
            <person name="Obornik M."/>
            <person name="Parker M.S."/>
            <person name="Palenik B."/>
            <person name="Pazour G.J."/>
            <person name="Richardson P.M."/>
            <person name="Rynearson T.A."/>
            <person name="Saito M.A."/>
            <person name="Schwartz D.C."/>
            <person name="Thamatrakoln K."/>
            <person name="Valentin K."/>
            <person name="Vardi A."/>
            <person name="Wilkerson F.P."/>
            <person name="Rokhsar D.S."/>
        </authorList>
    </citation>
    <scope>NUCLEOTIDE SEQUENCE [LARGE SCALE GENOMIC DNA]</scope>
    <source>
        <strain evidence="4 5">CCMP1335</strain>
    </source>
</reference>
<feature type="compositionally biased region" description="Acidic residues" evidence="1">
    <location>
        <begin position="530"/>
        <end position="539"/>
    </location>
</feature>
<dbReference type="SUPFAM" id="SSF53335">
    <property type="entry name" value="S-adenosyl-L-methionine-dependent methyltransferases"/>
    <property type="match status" value="1"/>
</dbReference>
<organism evidence="4 5">
    <name type="scientific">Thalassiosira pseudonana</name>
    <name type="common">Marine diatom</name>
    <name type="synonym">Cyclotella nana</name>
    <dbReference type="NCBI Taxonomy" id="35128"/>
    <lineage>
        <taxon>Eukaryota</taxon>
        <taxon>Sar</taxon>
        <taxon>Stramenopiles</taxon>
        <taxon>Ochrophyta</taxon>
        <taxon>Bacillariophyta</taxon>
        <taxon>Coscinodiscophyceae</taxon>
        <taxon>Thalassiosirophycidae</taxon>
        <taxon>Thalassiosirales</taxon>
        <taxon>Thalassiosiraceae</taxon>
        <taxon>Thalassiosira</taxon>
    </lineage>
</organism>
<dbReference type="Proteomes" id="UP000001449">
    <property type="component" value="Chromosome 3"/>
</dbReference>
<dbReference type="PANTHER" id="PTHR34203:SF13">
    <property type="entry name" value="EXPRESSED PROTEIN"/>
    <property type="match status" value="1"/>
</dbReference>
<dbReference type="InterPro" id="IPR052514">
    <property type="entry name" value="SAM-dependent_MTase"/>
</dbReference>
<gene>
    <name evidence="4" type="ORF">THAPSDRAFT_21769</name>
</gene>
<reference evidence="4 5" key="2">
    <citation type="journal article" date="2008" name="Nature">
        <title>The Phaeodactylum genome reveals the evolutionary history of diatom genomes.</title>
        <authorList>
            <person name="Bowler C."/>
            <person name="Allen A.E."/>
            <person name="Badger J.H."/>
            <person name="Grimwood J."/>
            <person name="Jabbari K."/>
            <person name="Kuo A."/>
            <person name="Maheswari U."/>
            <person name="Martens C."/>
            <person name="Maumus F."/>
            <person name="Otillar R.P."/>
            <person name="Rayko E."/>
            <person name="Salamov A."/>
            <person name="Vandepoele K."/>
            <person name="Beszteri B."/>
            <person name="Gruber A."/>
            <person name="Heijde M."/>
            <person name="Katinka M."/>
            <person name="Mock T."/>
            <person name="Valentin K."/>
            <person name="Verret F."/>
            <person name="Berges J.A."/>
            <person name="Brownlee C."/>
            <person name="Cadoret J.P."/>
            <person name="Chiovitti A."/>
            <person name="Choi C.J."/>
            <person name="Coesel S."/>
            <person name="De Martino A."/>
            <person name="Detter J.C."/>
            <person name="Durkin C."/>
            <person name="Falciatore A."/>
            <person name="Fournet J."/>
            <person name="Haruta M."/>
            <person name="Huysman M.J."/>
            <person name="Jenkins B.D."/>
            <person name="Jiroutova K."/>
            <person name="Jorgensen R.E."/>
            <person name="Joubert Y."/>
            <person name="Kaplan A."/>
            <person name="Kroger N."/>
            <person name="Kroth P.G."/>
            <person name="La Roche J."/>
            <person name="Lindquist E."/>
            <person name="Lommer M."/>
            <person name="Martin-Jezequel V."/>
            <person name="Lopez P.J."/>
            <person name="Lucas S."/>
            <person name="Mangogna M."/>
            <person name="McGinnis K."/>
            <person name="Medlin L.K."/>
            <person name="Montsant A."/>
            <person name="Oudot-Le Secq M.P."/>
            <person name="Napoli C."/>
            <person name="Obornik M."/>
            <person name="Parker M.S."/>
            <person name="Petit J.L."/>
            <person name="Porcel B.M."/>
            <person name="Poulsen N."/>
            <person name="Robison M."/>
            <person name="Rychlewski L."/>
            <person name="Rynearson T.A."/>
            <person name="Schmutz J."/>
            <person name="Shapiro H."/>
            <person name="Siaut M."/>
            <person name="Stanley M."/>
            <person name="Sussman M.R."/>
            <person name="Taylor A.R."/>
            <person name="Vardi A."/>
            <person name="von Dassow P."/>
            <person name="Vyverman W."/>
            <person name="Willis A."/>
            <person name="Wyrwicz L.S."/>
            <person name="Rokhsar D.S."/>
            <person name="Weissenbach J."/>
            <person name="Armbrust E.V."/>
            <person name="Green B.R."/>
            <person name="Van de Peer Y."/>
            <person name="Grigoriev I.V."/>
        </authorList>
    </citation>
    <scope>NUCLEOTIDE SEQUENCE [LARGE SCALE GENOMIC DNA]</scope>
    <source>
        <strain evidence="4 5">CCMP1335</strain>
    </source>
</reference>
<protein>
    <recommendedName>
        <fullName evidence="3">Methyltransferase FkbM domain-containing protein</fullName>
    </recommendedName>
</protein>
<feature type="domain" description="Methyltransferase FkbM" evidence="3">
    <location>
        <begin position="1084"/>
        <end position="1276"/>
    </location>
</feature>
<dbReference type="PaxDb" id="35128-Thaps21769"/>